<gene>
    <name evidence="2" type="ORF">ELS83_05780</name>
</gene>
<name>A0ABX1WT96_9BACT</name>
<reference evidence="2 3" key="1">
    <citation type="submission" date="2018-12" db="EMBL/GenBank/DDBJ databases">
        <title>Marinifilum JC070 sp. nov., a marine bacterium isolated from Yongle Blue Hole in the South China Sea.</title>
        <authorList>
            <person name="Fu T."/>
        </authorList>
    </citation>
    <scope>NUCLEOTIDE SEQUENCE [LARGE SCALE GENOMIC DNA]</scope>
    <source>
        <strain evidence="2 3">JC070</strain>
    </source>
</reference>
<organism evidence="2 3">
    <name type="scientific">Marinifilum caeruleilacunae</name>
    <dbReference type="NCBI Taxonomy" id="2499076"/>
    <lineage>
        <taxon>Bacteria</taxon>
        <taxon>Pseudomonadati</taxon>
        <taxon>Bacteroidota</taxon>
        <taxon>Bacteroidia</taxon>
        <taxon>Marinilabiliales</taxon>
        <taxon>Marinifilaceae</taxon>
    </lineage>
</organism>
<proteinExistence type="predicted"/>
<dbReference type="InterPro" id="IPR007433">
    <property type="entry name" value="DUF481"/>
</dbReference>
<dbReference type="Pfam" id="PF04338">
    <property type="entry name" value="DUF481"/>
    <property type="match status" value="1"/>
</dbReference>
<keyword evidence="1" id="KW-0732">Signal</keyword>
<dbReference type="SUPFAM" id="SSF56935">
    <property type="entry name" value="Porins"/>
    <property type="match status" value="1"/>
</dbReference>
<protein>
    <submittedName>
        <fullName evidence="2">DUF481 domain-containing protein</fullName>
    </submittedName>
</protein>
<dbReference type="Proteomes" id="UP000732105">
    <property type="component" value="Unassembled WGS sequence"/>
</dbReference>
<evidence type="ECO:0000313" key="2">
    <source>
        <dbReference type="EMBL" id="NOU59321.1"/>
    </source>
</evidence>
<dbReference type="RefSeq" id="WP_171594598.1">
    <property type="nucleotide sequence ID" value="NZ_RZNH01000006.1"/>
</dbReference>
<evidence type="ECO:0000313" key="3">
    <source>
        <dbReference type="Proteomes" id="UP000732105"/>
    </source>
</evidence>
<evidence type="ECO:0000256" key="1">
    <source>
        <dbReference type="SAM" id="SignalP"/>
    </source>
</evidence>
<feature type="signal peptide" evidence="1">
    <location>
        <begin position="1"/>
        <end position="18"/>
    </location>
</feature>
<accession>A0ABX1WT96</accession>
<comment type="caution">
    <text evidence="2">The sequence shown here is derived from an EMBL/GenBank/DDBJ whole genome shotgun (WGS) entry which is preliminary data.</text>
</comment>
<feature type="chain" id="PRO_5046561303" evidence="1">
    <location>
        <begin position="19"/>
        <end position="417"/>
    </location>
</feature>
<sequence>MKKLLIILCMLISTMLMAQEEEKREYTKLKVYLDCNFCDMSYLIQEMSYINFARDPKDADVYVIVRTQQTGSGGTSYQLEYTGQNSYEHISNQFSFTTLATNTQDEIRKELKVAIEMGLSTYWIQLGQREYKERQQKEAGEIVEEKPTEEDSKDPWNNWVFQVGASGSMSGQKTSESSRYSFNFSSKQVTDKHKFYLSARHNSNRSEYSFGEFKEVSKTKSTTLDVSEAISISDHWSVGAFANLEMSDFANYDLSLSIKPAIEYSFFPYKVSNQKQLTLSYRVGGLYNDYQILTVFNETTEYLWEHSLNLGASVRQKWGDLSGEVEYKSILDDSSLYSFNFSLHTSIRLFKGFSLNVSGNYEITRNQINLAARSVDINDIILQRNQVQSNYNFYTSVGISYSFGSMFNTVVNPRFGF</sequence>
<keyword evidence="3" id="KW-1185">Reference proteome</keyword>
<dbReference type="EMBL" id="RZNH01000006">
    <property type="protein sequence ID" value="NOU59321.1"/>
    <property type="molecule type" value="Genomic_DNA"/>
</dbReference>